<accession>A0A2H5XFC6</accession>
<evidence type="ECO:0000259" key="1">
    <source>
        <dbReference type="Pfam" id="PF08241"/>
    </source>
</evidence>
<organism evidence="2 3">
    <name type="scientific">Candidatus Fervidibacter japonicus</name>
    <dbReference type="NCBI Taxonomy" id="2035412"/>
    <lineage>
        <taxon>Bacteria</taxon>
        <taxon>Candidatus Fervidibacterota</taxon>
        <taxon>Candidatus Fervidibacter</taxon>
    </lineage>
</organism>
<dbReference type="GO" id="GO:0032259">
    <property type="term" value="P:methylation"/>
    <property type="evidence" value="ECO:0007669"/>
    <property type="project" value="UniProtKB-KW"/>
</dbReference>
<protein>
    <submittedName>
        <fullName evidence="2">Putative S-adenosylmethionine-dependent methyltransferase</fullName>
        <ecNumber evidence="2">2.1.1.-</ecNumber>
    </submittedName>
</protein>
<dbReference type="EMBL" id="BEHT01000041">
    <property type="protein sequence ID" value="GBC99884.1"/>
    <property type="molecule type" value="Genomic_DNA"/>
</dbReference>
<dbReference type="PANTHER" id="PTHR43591">
    <property type="entry name" value="METHYLTRANSFERASE"/>
    <property type="match status" value="1"/>
</dbReference>
<dbReference type="InterPro" id="IPR029063">
    <property type="entry name" value="SAM-dependent_MTases_sf"/>
</dbReference>
<keyword evidence="2" id="KW-0489">Methyltransferase</keyword>
<dbReference type="Gene3D" id="3.40.50.150">
    <property type="entry name" value="Vaccinia Virus protein VP39"/>
    <property type="match status" value="1"/>
</dbReference>
<dbReference type="EC" id="2.1.1.-" evidence="2"/>
<name>A0A2H5XFC6_9BACT</name>
<dbReference type="Proteomes" id="UP000236173">
    <property type="component" value="Unassembled WGS sequence"/>
</dbReference>
<dbReference type="InterPro" id="IPR013216">
    <property type="entry name" value="Methyltransf_11"/>
</dbReference>
<gene>
    <name evidence="2" type="ORF">HRbin17_02416</name>
</gene>
<dbReference type="SUPFAM" id="SSF53335">
    <property type="entry name" value="S-adenosyl-L-methionine-dependent methyltransferases"/>
    <property type="match status" value="1"/>
</dbReference>
<dbReference type="CDD" id="cd02440">
    <property type="entry name" value="AdoMet_MTases"/>
    <property type="match status" value="1"/>
</dbReference>
<sequence>MPCVWYHYRRADSVNWVDWWAEEFEQISLEEDTKRVKESEIYSFVLRHLPANGVVLEGGCGKGGWVKAISEGGLKVLGLDFAFPLVHSIHSSDPTLNAVQGDVAVLPLKDNSLTVYLSFGVVEHFPDGPEKAIMEAWRVLRPNGILLVSVPYYNFVRRFWMPLDRVIQGLKGNATIRELFRRPLRYAVFYQYGFGFSEFKSILQRCGFQVIDHTFYDFRYGLFRDSRWLSRVLSPSLQEILAKFLARIYPALCAHMVLFAAKKVNRYC</sequence>
<comment type="caution">
    <text evidence="2">The sequence shown here is derived from an EMBL/GenBank/DDBJ whole genome shotgun (WGS) entry which is preliminary data.</text>
</comment>
<dbReference type="PANTHER" id="PTHR43591:SF110">
    <property type="entry name" value="RHODANESE DOMAIN-CONTAINING PROTEIN"/>
    <property type="match status" value="1"/>
</dbReference>
<dbReference type="GO" id="GO:0008757">
    <property type="term" value="F:S-adenosylmethionine-dependent methyltransferase activity"/>
    <property type="evidence" value="ECO:0007669"/>
    <property type="project" value="InterPro"/>
</dbReference>
<proteinExistence type="predicted"/>
<evidence type="ECO:0000313" key="2">
    <source>
        <dbReference type="EMBL" id="GBC99884.1"/>
    </source>
</evidence>
<reference evidence="3" key="1">
    <citation type="submission" date="2017-09" db="EMBL/GenBank/DDBJ databases">
        <title>Metaegenomics of thermophilic ammonia-oxidizing enrichment culture.</title>
        <authorList>
            <person name="Kato S."/>
            <person name="Suzuki K."/>
        </authorList>
    </citation>
    <scope>NUCLEOTIDE SEQUENCE [LARGE SCALE GENOMIC DNA]</scope>
</reference>
<feature type="domain" description="Methyltransferase type 11" evidence="1">
    <location>
        <begin position="56"/>
        <end position="148"/>
    </location>
</feature>
<dbReference type="AlphaFoldDB" id="A0A2H5XFC6"/>
<keyword evidence="2" id="KW-0808">Transferase</keyword>
<evidence type="ECO:0000313" key="3">
    <source>
        <dbReference type="Proteomes" id="UP000236173"/>
    </source>
</evidence>
<dbReference type="Pfam" id="PF08241">
    <property type="entry name" value="Methyltransf_11"/>
    <property type="match status" value="1"/>
</dbReference>